<dbReference type="EMBL" id="BGPR01000054">
    <property type="protein sequence ID" value="GBL87565.1"/>
    <property type="molecule type" value="Genomic_DNA"/>
</dbReference>
<sequence length="219" mass="24306">MTIAASSDTKVGVLTAVTGHDQPNLKEVRIISGRGRTPAIIVLTSRSENPLTYLTASHTRTRGALRWDMSLPRDKHNCACHLKPAIHLKVFHAICPKPVFSPPIFIEKSRHVIHLRLQSALAVGERSSFPLPPLFDSPTPQISDFLASKRGLNLVRSFDVPPTLTYLLGPKLESAHEVLDFDFVGIPASPSRYANFHRFIKLTISFSFPCSKNSCLEKM</sequence>
<proteinExistence type="predicted"/>
<evidence type="ECO:0000313" key="2">
    <source>
        <dbReference type="Proteomes" id="UP000499080"/>
    </source>
</evidence>
<dbReference type="Proteomes" id="UP000499080">
    <property type="component" value="Unassembled WGS sequence"/>
</dbReference>
<reference evidence="1 2" key="1">
    <citation type="journal article" date="2019" name="Sci. Rep.">
        <title>Orb-weaving spider Araneus ventricosus genome elucidates the spidroin gene catalogue.</title>
        <authorList>
            <person name="Kono N."/>
            <person name="Nakamura H."/>
            <person name="Ohtoshi R."/>
            <person name="Moran D.A.P."/>
            <person name="Shinohara A."/>
            <person name="Yoshida Y."/>
            <person name="Fujiwara M."/>
            <person name="Mori M."/>
            <person name="Tomita M."/>
            <person name="Arakawa K."/>
        </authorList>
    </citation>
    <scope>NUCLEOTIDE SEQUENCE [LARGE SCALE GENOMIC DNA]</scope>
</reference>
<dbReference type="AlphaFoldDB" id="A0A4Y2B8C1"/>
<gene>
    <name evidence="1" type="ORF">AVEN_165172_1</name>
</gene>
<organism evidence="1 2">
    <name type="scientific">Araneus ventricosus</name>
    <name type="common">Orbweaver spider</name>
    <name type="synonym">Epeira ventricosa</name>
    <dbReference type="NCBI Taxonomy" id="182803"/>
    <lineage>
        <taxon>Eukaryota</taxon>
        <taxon>Metazoa</taxon>
        <taxon>Ecdysozoa</taxon>
        <taxon>Arthropoda</taxon>
        <taxon>Chelicerata</taxon>
        <taxon>Arachnida</taxon>
        <taxon>Araneae</taxon>
        <taxon>Araneomorphae</taxon>
        <taxon>Entelegynae</taxon>
        <taxon>Araneoidea</taxon>
        <taxon>Araneidae</taxon>
        <taxon>Araneus</taxon>
    </lineage>
</organism>
<name>A0A4Y2B8C1_ARAVE</name>
<keyword evidence="2" id="KW-1185">Reference proteome</keyword>
<protein>
    <submittedName>
        <fullName evidence="1">Uncharacterized protein</fullName>
    </submittedName>
</protein>
<comment type="caution">
    <text evidence="1">The sequence shown here is derived from an EMBL/GenBank/DDBJ whole genome shotgun (WGS) entry which is preliminary data.</text>
</comment>
<accession>A0A4Y2B8C1</accession>
<evidence type="ECO:0000313" key="1">
    <source>
        <dbReference type="EMBL" id="GBL87565.1"/>
    </source>
</evidence>